<feature type="region of interest" description="Disordered" evidence="1">
    <location>
        <begin position="1"/>
        <end position="30"/>
    </location>
</feature>
<dbReference type="EMBL" id="NESQ01000034">
    <property type="protein sequence ID" value="PUU82121.1"/>
    <property type="molecule type" value="Genomic_DNA"/>
</dbReference>
<sequence length="150" mass="16154">MEPDMETLDIKEDTASSQSHCSQAAGQQGNSGLKTVQISTISGSQEVSLVRHTPVPQMSIICDRAYSSTITGVRSSSPPSKLGAEGAILWKAMTLMLRYTLFNYSLSNAIALTSQMYAVWSKATDAISDAGYIDPLEESLKLLHGKHTTV</sequence>
<comment type="caution">
    <text evidence="2">The sequence shown here is derived from an EMBL/GenBank/DDBJ whole genome shotgun (WGS) entry which is preliminary data.</text>
</comment>
<proteinExistence type="predicted"/>
<dbReference type="AlphaFoldDB" id="A0A2T7A315"/>
<evidence type="ECO:0000313" key="3">
    <source>
        <dbReference type="Proteomes" id="UP000244722"/>
    </source>
</evidence>
<evidence type="ECO:0000256" key="1">
    <source>
        <dbReference type="SAM" id="MobiDB-lite"/>
    </source>
</evidence>
<protein>
    <submittedName>
        <fullName evidence="2">Uncharacterized protein</fullName>
    </submittedName>
</protein>
<feature type="compositionally biased region" description="Polar residues" evidence="1">
    <location>
        <begin position="15"/>
        <end position="30"/>
    </location>
</feature>
<name>A0A2T7A315_TUBBO</name>
<dbReference type="Proteomes" id="UP000244722">
    <property type="component" value="Unassembled WGS sequence"/>
</dbReference>
<organism evidence="2 3">
    <name type="scientific">Tuber borchii</name>
    <name type="common">White truffle</name>
    <dbReference type="NCBI Taxonomy" id="42251"/>
    <lineage>
        <taxon>Eukaryota</taxon>
        <taxon>Fungi</taxon>
        <taxon>Dikarya</taxon>
        <taxon>Ascomycota</taxon>
        <taxon>Pezizomycotina</taxon>
        <taxon>Pezizomycetes</taxon>
        <taxon>Pezizales</taxon>
        <taxon>Tuberaceae</taxon>
        <taxon>Tuber</taxon>
    </lineage>
</organism>
<reference evidence="2 3" key="1">
    <citation type="submission" date="2017-04" db="EMBL/GenBank/DDBJ databases">
        <title>Draft genome sequence of Tuber borchii Vittad., a whitish edible truffle.</title>
        <authorList>
            <consortium name="DOE Joint Genome Institute"/>
            <person name="Murat C."/>
            <person name="Kuo A."/>
            <person name="Barry K.W."/>
            <person name="Clum A."/>
            <person name="Dockter R.B."/>
            <person name="Fauchery L."/>
            <person name="Iotti M."/>
            <person name="Kohler A."/>
            <person name="Labutti K."/>
            <person name="Lindquist E.A."/>
            <person name="Lipzen A."/>
            <person name="Ohm R.A."/>
            <person name="Wang M."/>
            <person name="Grigoriev I.V."/>
            <person name="Zambonelli A."/>
            <person name="Martin F.M."/>
        </authorList>
    </citation>
    <scope>NUCLEOTIDE SEQUENCE [LARGE SCALE GENOMIC DNA]</scope>
    <source>
        <strain evidence="2 3">Tbo3840</strain>
    </source>
</reference>
<accession>A0A2T7A315</accession>
<keyword evidence="3" id="KW-1185">Reference proteome</keyword>
<evidence type="ECO:0000313" key="2">
    <source>
        <dbReference type="EMBL" id="PUU82121.1"/>
    </source>
</evidence>
<gene>
    <name evidence="2" type="ORF">B9Z19DRAFT_1121339</name>
</gene>
<dbReference type="OrthoDB" id="5429155at2759"/>